<gene>
    <name evidence="1" type="ORF">ACFSDB_08595</name>
</gene>
<dbReference type="RefSeq" id="WP_204891893.1">
    <property type="nucleotide sequence ID" value="NZ_JBHUFW010000005.1"/>
</dbReference>
<proteinExistence type="predicted"/>
<dbReference type="Proteomes" id="UP001597273">
    <property type="component" value="Unassembled WGS sequence"/>
</dbReference>
<protein>
    <submittedName>
        <fullName evidence="1">RNA methyltransferase</fullName>
    </submittedName>
</protein>
<keyword evidence="2" id="KW-1185">Reference proteome</keyword>
<keyword evidence="1" id="KW-0489">Methyltransferase</keyword>
<dbReference type="GO" id="GO:0008168">
    <property type="term" value="F:methyltransferase activity"/>
    <property type="evidence" value="ECO:0007669"/>
    <property type="project" value="UniProtKB-KW"/>
</dbReference>
<evidence type="ECO:0000313" key="1">
    <source>
        <dbReference type="EMBL" id="MFD1862989.1"/>
    </source>
</evidence>
<evidence type="ECO:0000313" key="2">
    <source>
        <dbReference type="Proteomes" id="UP001597273"/>
    </source>
</evidence>
<dbReference type="EMBL" id="JBHUFW010000005">
    <property type="protein sequence ID" value="MFD1862989.1"/>
    <property type="molecule type" value="Genomic_DNA"/>
</dbReference>
<name>A0ABW4QHG1_9BACL</name>
<reference evidence="2" key="1">
    <citation type="journal article" date="2019" name="Int. J. Syst. Evol. Microbiol.">
        <title>The Global Catalogue of Microorganisms (GCM) 10K type strain sequencing project: providing services to taxonomists for standard genome sequencing and annotation.</title>
        <authorList>
            <consortium name="The Broad Institute Genomics Platform"/>
            <consortium name="The Broad Institute Genome Sequencing Center for Infectious Disease"/>
            <person name="Wu L."/>
            <person name="Ma J."/>
        </authorList>
    </citation>
    <scope>NUCLEOTIDE SEQUENCE [LARGE SCALE GENOMIC DNA]</scope>
    <source>
        <strain evidence="2">CGMCC 1.15475</strain>
    </source>
</reference>
<accession>A0ABW4QHG1</accession>
<organism evidence="1 2">
    <name type="scientific">Planococcus chinensis</name>
    <dbReference type="NCBI Taxonomy" id="272917"/>
    <lineage>
        <taxon>Bacteria</taxon>
        <taxon>Bacillati</taxon>
        <taxon>Bacillota</taxon>
        <taxon>Bacilli</taxon>
        <taxon>Bacillales</taxon>
        <taxon>Caryophanaceae</taxon>
        <taxon>Planococcus</taxon>
    </lineage>
</organism>
<comment type="caution">
    <text evidence="1">The sequence shown here is derived from an EMBL/GenBank/DDBJ whole genome shotgun (WGS) entry which is preliminary data.</text>
</comment>
<dbReference type="GO" id="GO:0032259">
    <property type="term" value="P:methylation"/>
    <property type="evidence" value="ECO:0007669"/>
    <property type="project" value="UniProtKB-KW"/>
</dbReference>
<sequence>MATYKDIQAYIKKKNGYTAKSCWIAHMKEVHGLNPRISPRRISKDNRVHPCPESKQSDILAAFKHFEMV</sequence>
<keyword evidence="1" id="KW-0808">Transferase</keyword>